<dbReference type="AlphaFoldDB" id="A0A507SXG6"/>
<keyword evidence="9" id="KW-1185">Reference proteome</keyword>
<reference evidence="8 9" key="1">
    <citation type="submission" date="2019-03" db="EMBL/GenBank/DDBJ databases">
        <title>Characterization of a novel Mycoplasma cynos real-time PCR assay.</title>
        <authorList>
            <person name="Tallmadge R.L."/>
            <person name="Mitchell P.K."/>
            <person name="Goodman L."/>
        </authorList>
    </citation>
    <scope>NUCLEOTIDE SEQUENCE [LARGE SCALE GENOMIC DNA]</scope>
    <source>
        <strain evidence="8 9">1642</strain>
    </source>
</reference>
<proteinExistence type="inferred from homology"/>
<comment type="caution">
    <text evidence="8">The sequence shown here is derived from an EMBL/GenBank/DDBJ whole genome shotgun (WGS) entry which is preliminary data.</text>
</comment>
<evidence type="ECO:0000256" key="7">
    <source>
        <dbReference type="RuleBase" id="RU000417"/>
    </source>
</evidence>
<dbReference type="SUPFAM" id="SSF53335">
    <property type="entry name" value="S-adenosyl-L-methionine-dependent methyltransferases"/>
    <property type="match status" value="1"/>
</dbReference>
<keyword evidence="4" id="KW-0680">Restriction system</keyword>
<evidence type="ECO:0000256" key="4">
    <source>
        <dbReference type="ARBA" id="ARBA00022747"/>
    </source>
</evidence>
<dbReference type="NCBIfam" id="TIGR00675">
    <property type="entry name" value="dcm"/>
    <property type="match status" value="1"/>
</dbReference>
<dbReference type="PANTHER" id="PTHR10629">
    <property type="entry name" value="CYTOSINE-SPECIFIC METHYLTRANSFERASE"/>
    <property type="match status" value="1"/>
</dbReference>
<dbReference type="PROSITE" id="PS00095">
    <property type="entry name" value="C5_MTASE_2"/>
    <property type="match status" value="1"/>
</dbReference>
<keyword evidence="2 5" id="KW-0808">Transferase</keyword>
<dbReference type="Gene3D" id="3.40.50.150">
    <property type="entry name" value="Vaccinia Virus protein VP39"/>
    <property type="match status" value="1"/>
</dbReference>
<dbReference type="InterPro" id="IPR050390">
    <property type="entry name" value="C5-Methyltransferase"/>
</dbReference>
<dbReference type="InterPro" id="IPR029063">
    <property type="entry name" value="SAM-dependent_MTases_sf"/>
</dbReference>
<dbReference type="PRINTS" id="PR00105">
    <property type="entry name" value="C5METTRFRASE"/>
</dbReference>
<dbReference type="Pfam" id="PF00145">
    <property type="entry name" value="DNA_methylase"/>
    <property type="match status" value="1"/>
</dbReference>
<evidence type="ECO:0000256" key="2">
    <source>
        <dbReference type="ARBA" id="ARBA00022679"/>
    </source>
</evidence>
<dbReference type="OrthoDB" id="9813719at2"/>
<dbReference type="GO" id="GO:0044027">
    <property type="term" value="P:negative regulation of gene expression via chromosomal CpG island methylation"/>
    <property type="evidence" value="ECO:0007669"/>
    <property type="project" value="TreeGrafter"/>
</dbReference>
<dbReference type="Gene3D" id="3.90.120.10">
    <property type="entry name" value="DNA Methylase, subunit A, domain 2"/>
    <property type="match status" value="1"/>
</dbReference>
<dbReference type="PROSITE" id="PS00094">
    <property type="entry name" value="C5_MTASE_1"/>
    <property type="match status" value="1"/>
</dbReference>
<sequence>MMKRKIIDLFSGCGGLTYGFYHNDFDIVESVEHWQPALDTYNLNFHKNEQIKDITDPNVIDQIEAKFKNNIDIIIGGFPCQGYSMAGKRNPNDHRNQLYKYTIDIIDRVKPKLFVLENVKGILSFKESDGNLVIDKIMNTLNQKGYYSQYVLLDASNFGVPQKRERVIFIGSSFNNKDKVDLVIERLKNTKFPLKTVYDAIHDLENAAESHDFNHIFTQHTPQMVERIKNTPEGKSVMNGYSDAFRRQYYNKPSTTVKENHGGVHVHPKLNRVMTPRELARLQSFPDDFIFKSTKSNILKQIGNAVPPKLSDEIAKIILEIFYND</sequence>
<gene>
    <name evidence="8" type="ORF">E1I18_01305</name>
</gene>
<dbReference type="GO" id="GO:0003677">
    <property type="term" value="F:DNA binding"/>
    <property type="evidence" value="ECO:0007669"/>
    <property type="project" value="TreeGrafter"/>
</dbReference>
<dbReference type="PROSITE" id="PS51679">
    <property type="entry name" value="SAM_MT_C5"/>
    <property type="match status" value="1"/>
</dbReference>
<protein>
    <recommendedName>
        <fullName evidence="7">Cytosine-specific methyltransferase</fullName>
        <ecNumber evidence="7">2.1.1.37</ecNumber>
    </recommendedName>
</protein>
<keyword evidence="1 5" id="KW-0489">Methyltransferase</keyword>
<name>A0A507SXG6_9BACT</name>
<feature type="active site" evidence="5">
    <location>
        <position position="80"/>
    </location>
</feature>
<dbReference type="InterPro" id="IPR018117">
    <property type="entry name" value="C5_DNA_meth_AS"/>
</dbReference>
<organism evidence="8 9">
    <name type="scientific">Mycoplasmopsis mucosicanis</name>
    <dbReference type="NCBI Taxonomy" id="458208"/>
    <lineage>
        <taxon>Bacteria</taxon>
        <taxon>Bacillati</taxon>
        <taxon>Mycoplasmatota</taxon>
        <taxon>Mycoplasmoidales</taxon>
        <taxon>Metamycoplasmataceae</taxon>
        <taxon>Mycoplasmopsis</taxon>
    </lineage>
</organism>
<dbReference type="EC" id="2.1.1.37" evidence="7"/>
<comment type="catalytic activity">
    <reaction evidence="7">
        <text>a 2'-deoxycytidine in DNA + S-adenosyl-L-methionine = a 5-methyl-2'-deoxycytidine in DNA + S-adenosyl-L-homocysteine + H(+)</text>
        <dbReference type="Rhea" id="RHEA:13681"/>
        <dbReference type="Rhea" id="RHEA-COMP:11369"/>
        <dbReference type="Rhea" id="RHEA-COMP:11370"/>
        <dbReference type="ChEBI" id="CHEBI:15378"/>
        <dbReference type="ChEBI" id="CHEBI:57856"/>
        <dbReference type="ChEBI" id="CHEBI:59789"/>
        <dbReference type="ChEBI" id="CHEBI:85452"/>
        <dbReference type="ChEBI" id="CHEBI:85454"/>
        <dbReference type="EC" id="2.1.1.37"/>
    </reaction>
</comment>
<dbReference type="GO" id="GO:0032259">
    <property type="term" value="P:methylation"/>
    <property type="evidence" value="ECO:0007669"/>
    <property type="project" value="UniProtKB-KW"/>
</dbReference>
<dbReference type="InterPro" id="IPR031303">
    <property type="entry name" value="C5_meth_CS"/>
</dbReference>
<evidence type="ECO:0000313" key="8">
    <source>
        <dbReference type="EMBL" id="TQC53952.1"/>
    </source>
</evidence>
<accession>A0A507SXG6</accession>
<evidence type="ECO:0000256" key="1">
    <source>
        <dbReference type="ARBA" id="ARBA00022603"/>
    </source>
</evidence>
<evidence type="ECO:0000313" key="9">
    <source>
        <dbReference type="Proteomes" id="UP000320801"/>
    </source>
</evidence>
<dbReference type="GO" id="GO:0003886">
    <property type="term" value="F:DNA (cytosine-5-)-methyltransferase activity"/>
    <property type="evidence" value="ECO:0007669"/>
    <property type="project" value="UniProtKB-EC"/>
</dbReference>
<dbReference type="InterPro" id="IPR001525">
    <property type="entry name" value="C5_MeTfrase"/>
</dbReference>
<dbReference type="EMBL" id="SMDN01000004">
    <property type="protein sequence ID" value="TQC53952.1"/>
    <property type="molecule type" value="Genomic_DNA"/>
</dbReference>
<dbReference type="PANTHER" id="PTHR10629:SF52">
    <property type="entry name" value="DNA (CYTOSINE-5)-METHYLTRANSFERASE 1"/>
    <property type="match status" value="1"/>
</dbReference>
<evidence type="ECO:0000256" key="5">
    <source>
        <dbReference type="PROSITE-ProRule" id="PRU01016"/>
    </source>
</evidence>
<comment type="similarity">
    <text evidence="5 6">Belongs to the class I-like SAM-binding methyltransferase superfamily. C5-methyltransferase family.</text>
</comment>
<evidence type="ECO:0000256" key="3">
    <source>
        <dbReference type="ARBA" id="ARBA00022691"/>
    </source>
</evidence>
<dbReference type="Proteomes" id="UP000320801">
    <property type="component" value="Unassembled WGS sequence"/>
</dbReference>
<dbReference type="GO" id="GO:0009307">
    <property type="term" value="P:DNA restriction-modification system"/>
    <property type="evidence" value="ECO:0007669"/>
    <property type="project" value="UniProtKB-KW"/>
</dbReference>
<keyword evidence="3 5" id="KW-0949">S-adenosyl-L-methionine</keyword>
<evidence type="ECO:0000256" key="6">
    <source>
        <dbReference type="RuleBase" id="RU000416"/>
    </source>
</evidence>